<evidence type="ECO:0000259" key="6">
    <source>
        <dbReference type="Pfam" id="PF01778"/>
    </source>
</evidence>
<dbReference type="Pfam" id="PF01778">
    <property type="entry name" value="Ribosomal_L28e"/>
    <property type="match status" value="1"/>
</dbReference>
<dbReference type="Proteomes" id="UP001141327">
    <property type="component" value="Unassembled WGS sequence"/>
</dbReference>
<evidence type="ECO:0000256" key="1">
    <source>
        <dbReference type="ARBA" id="ARBA00004123"/>
    </source>
</evidence>
<dbReference type="PANTHER" id="PTHR23405">
    <property type="entry name" value="MAINTENANCE OF KILLER 16 MAK16 PROTEIN-RELATED"/>
    <property type="match status" value="1"/>
</dbReference>
<evidence type="ECO:0000256" key="5">
    <source>
        <dbReference type="SAM" id="MobiDB-lite"/>
    </source>
</evidence>
<dbReference type="InterPro" id="IPR029004">
    <property type="entry name" value="Ribosomal_eL28/Mak16"/>
</dbReference>
<accession>A0ABQ8URN0</accession>
<name>A0ABQ8URN0_9EUKA</name>
<comment type="caution">
    <text evidence="7">The sequence shown here is derived from an EMBL/GenBank/DDBJ whole genome shotgun (WGS) entry which is preliminary data.</text>
</comment>
<dbReference type="PANTHER" id="PTHR23405:SF4">
    <property type="entry name" value="PROTEIN MAK16 HOMOLOG"/>
    <property type="match status" value="1"/>
</dbReference>
<proteinExistence type="inferred from homology"/>
<feature type="region of interest" description="Disordered" evidence="5">
    <location>
        <begin position="191"/>
        <end position="232"/>
    </location>
</feature>
<dbReference type="PIRSF" id="PIRSF003352">
    <property type="entry name" value="MAK16"/>
    <property type="match status" value="1"/>
</dbReference>
<sequence>MQCDEIIWQCVNQSFCSFKCKTQGQTFCRNPMNVSGLCNRSSCVLANSRYATIVEEKGKLYLMMKTIERAHMPAKLWEKVKLSNNKVEALEQITSQLQYWPKFLIKHCRMRLRRIMQVQSRIRQLRKVEDVQTDTVRRHVERGLEIREHKAEQASKTEEMIRQTLLERLKKDVYKIYNFPPQAYEQALDELQTSDQQQSQLEAAEENEEELERTGQLTDRGELVPPEEVWWI</sequence>
<evidence type="ECO:0000256" key="4">
    <source>
        <dbReference type="PIRNR" id="PIRNR003352"/>
    </source>
</evidence>
<keyword evidence="8" id="KW-1185">Reference proteome</keyword>
<reference evidence="7" key="1">
    <citation type="journal article" date="2022" name="bioRxiv">
        <title>Genomics of Preaxostyla Flagellates Illuminates Evolutionary Transitions and the Path Towards Mitochondrial Loss.</title>
        <authorList>
            <person name="Novak L.V.F."/>
            <person name="Treitli S.C."/>
            <person name="Pyrih J."/>
            <person name="Halakuc P."/>
            <person name="Pipaliya S.V."/>
            <person name="Vacek V."/>
            <person name="Brzon O."/>
            <person name="Soukal P."/>
            <person name="Eme L."/>
            <person name="Dacks J.B."/>
            <person name="Karnkowska A."/>
            <person name="Elias M."/>
            <person name="Hampl V."/>
        </authorList>
    </citation>
    <scope>NUCLEOTIDE SEQUENCE</scope>
    <source>
        <strain evidence="7">RCP-MX</strain>
    </source>
</reference>
<feature type="compositionally biased region" description="Polar residues" evidence="5">
    <location>
        <begin position="191"/>
        <end position="200"/>
    </location>
</feature>
<dbReference type="Pfam" id="PF04874">
    <property type="entry name" value="Mak16"/>
    <property type="match status" value="1"/>
</dbReference>
<feature type="domain" description="Ribosomal eL28/Mak16" evidence="6">
    <location>
        <begin position="6"/>
        <end position="117"/>
    </location>
</feature>
<gene>
    <name evidence="7" type="ORF">PAPYR_2647</name>
</gene>
<evidence type="ECO:0000313" key="8">
    <source>
        <dbReference type="Proteomes" id="UP001141327"/>
    </source>
</evidence>
<dbReference type="EMBL" id="JAPMOS010000009">
    <property type="protein sequence ID" value="KAJ4461182.1"/>
    <property type="molecule type" value="Genomic_DNA"/>
</dbReference>
<protein>
    <recommendedName>
        <fullName evidence="4">Protein MAK16 homolog</fullName>
    </recommendedName>
</protein>
<dbReference type="Gene3D" id="3.30.390.110">
    <property type="match status" value="1"/>
</dbReference>
<comment type="similarity">
    <text evidence="2 4">Belongs to the MAK16 family.</text>
</comment>
<evidence type="ECO:0000256" key="3">
    <source>
        <dbReference type="ARBA" id="ARBA00023242"/>
    </source>
</evidence>
<organism evidence="7 8">
    <name type="scientific">Paratrimastix pyriformis</name>
    <dbReference type="NCBI Taxonomy" id="342808"/>
    <lineage>
        <taxon>Eukaryota</taxon>
        <taxon>Metamonada</taxon>
        <taxon>Preaxostyla</taxon>
        <taxon>Paratrimastigidae</taxon>
        <taxon>Paratrimastix</taxon>
    </lineage>
</organism>
<keyword evidence="3 4" id="KW-0539">Nucleus</keyword>
<comment type="subcellular location">
    <subcellularLocation>
        <location evidence="1">Nucleus</location>
    </subcellularLocation>
</comment>
<evidence type="ECO:0000313" key="7">
    <source>
        <dbReference type="EMBL" id="KAJ4461182.1"/>
    </source>
</evidence>
<evidence type="ECO:0000256" key="2">
    <source>
        <dbReference type="ARBA" id="ARBA00005514"/>
    </source>
</evidence>
<dbReference type="InterPro" id="IPR006958">
    <property type="entry name" value="Mak16"/>
</dbReference>